<dbReference type="PROSITE" id="PS50966">
    <property type="entry name" value="ZF_SWIM"/>
    <property type="match status" value="1"/>
</dbReference>
<dbReference type="AlphaFoldDB" id="A0A937JJG5"/>
<comment type="caution">
    <text evidence="4">The sequence shown here is derived from an EMBL/GenBank/DDBJ whole genome shotgun (WGS) entry which is preliminary data.</text>
</comment>
<dbReference type="EMBL" id="JAERRK010000002">
    <property type="protein sequence ID" value="MBL1081414.1"/>
    <property type="molecule type" value="Genomic_DNA"/>
</dbReference>
<feature type="compositionally biased region" description="Low complexity" evidence="2">
    <location>
        <begin position="128"/>
        <end position="139"/>
    </location>
</feature>
<protein>
    <submittedName>
        <fullName evidence="4">SWIM zinc finger family protein</fullName>
    </submittedName>
</protein>
<keyword evidence="1" id="KW-0863">Zinc-finger</keyword>
<keyword evidence="1" id="KW-0479">Metal-binding</keyword>
<evidence type="ECO:0000256" key="1">
    <source>
        <dbReference type="PROSITE-ProRule" id="PRU00325"/>
    </source>
</evidence>
<dbReference type="GO" id="GO:0008270">
    <property type="term" value="F:zinc ion binding"/>
    <property type="evidence" value="ECO:0007669"/>
    <property type="project" value="UniProtKB-KW"/>
</dbReference>
<evidence type="ECO:0000259" key="3">
    <source>
        <dbReference type="PROSITE" id="PS50966"/>
    </source>
</evidence>
<name>A0A937JJG5_9ACTN</name>
<sequence length="451" mass="47474">MTEQGVRRTAEQVLALAPDAASRRAGSRLGTAGPWSGAGCAEGAVWGLCKGSGSEPYRTVVDLTDAAGPVCRCSCPSRKFPCKHGLGLLLLWAGDEGAVPASAQPPDWAGQWLASRRGRAETRRTQTEAGSAAGPADPAAARRRAERRAERVTAGATELEQRLADLLRGGLAAVEQAGYGLWDEMAARMVDAQAPGLAARTRELGAIPASGAGWPARLLEECALLHLLDQGWLRRDRLPDALAVTVRSRLGLPATPDGPPVRDRWLVLAQYDTADAKLTTRRIWLHGAESGDTRLLLSYGAAGRAPELSLPVGLALEAELSAFPGAGQPRAALGERFAPPAPAAFRPRGVDTAGAAARYGEALREDPWLESVPVTLDRVIPVPDADRWQLADAGTDTALPLTRTARSRPGLWRLVALSGGAPVTVFGECGHRGFTPLTAWPEGPGEAVPLC</sequence>
<accession>A0A937JJG5</accession>
<dbReference type="InterPro" id="IPR007527">
    <property type="entry name" value="Znf_SWIM"/>
</dbReference>
<organism evidence="4 5">
    <name type="scientific">Streptomyces actinomycinicus</name>
    <dbReference type="NCBI Taxonomy" id="1695166"/>
    <lineage>
        <taxon>Bacteria</taxon>
        <taxon>Bacillati</taxon>
        <taxon>Actinomycetota</taxon>
        <taxon>Actinomycetes</taxon>
        <taxon>Kitasatosporales</taxon>
        <taxon>Streptomycetaceae</taxon>
        <taxon>Streptomyces</taxon>
    </lineage>
</organism>
<gene>
    <name evidence="4" type="ORF">JK359_05385</name>
</gene>
<feature type="domain" description="SWIM-type" evidence="3">
    <location>
        <begin position="57"/>
        <end position="93"/>
    </location>
</feature>
<evidence type="ECO:0000256" key="2">
    <source>
        <dbReference type="SAM" id="MobiDB-lite"/>
    </source>
</evidence>
<reference evidence="4" key="1">
    <citation type="submission" date="2021-01" db="EMBL/GenBank/DDBJ databases">
        <title>WGS of actinomycetes isolated from Thailand.</title>
        <authorList>
            <person name="Thawai C."/>
        </authorList>
    </citation>
    <scope>NUCLEOTIDE SEQUENCE</scope>
    <source>
        <strain evidence="4">RCU-197</strain>
    </source>
</reference>
<dbReference type="Proteomes" id="UP000661858">
    <property type="component" value="Unassembled WGS sequence"/>
</dbReference>
<proteinExistence type="predicted"/>
<keyword evidence="5" id="KW-1185">Reference proteome</keyword>
<keyword evidence="1" id="KW-0862">Zinc</keyword>
<dbReference type="RefSeq" id="WP_201832142.1">
    <property type="nucleotide sequence ID" value="NZ_JAERRK010000002.1"/>
</dbReference>
<evidence type="ECO:0000313" key="5">
    <source>
        <dbReference type="Proteomes" id="UP000661858"/>
    </source>
</evidence>
<feature type="region of interest" description="Disordered" evidence="2">
    <location>
        <begin position="116"/>
        <end position="153"/>
    </location>
</feature>
<dbReference type="Pfam" id="PF04434">
    <property type="entry name" value="SWIM"/>
    <property type="match status" value="1"/>
</dbReference>
<evidence type="ECO:0000313" key="4">
    <source>
        <dbReference type="EMBL" id="MBL1081414.1"/>
    </source>
</evidence>